<accession>A0A4Z0F753</accession>
<proteinExistence type="predicted"/>
<dbReference type="AlphaFoldDB" id="A0A4Z0F753"/>
<reference evidence="1 2" key="1">
    <citation type="journal article" date="2019" name="ISME J.">
        <title>Candidatus Macondimonas diazotrophica, a novel gammaproteobacterial genus dominating crude-oil-contaminated coastal sediments.</title>
        <authorList>
            <person name="Karthikeyan S."/>
            <person name="Konstantinidis K."/>
        </authorList>
    </citation>
    <scope>NUCLEOTIDE SEQUENCE [LARGE SCALE GENOMIC DNA]</scope>
    <source>
        <strain evidence="1 2">KTK01</strain>
    </source>
</reference>
<gene>
    <name evidence="1" type="ORF">E4680_13410</name>
</gene>
<protein>
    <recommendedName>
        <fullName evidence="3">Ubiquitin-activating enzyme E1 FCCH domain-containing protein</fullName>
    </recommendedName>
</protein>
<keyword evidence="2" id="KW-1185">Reference proteome</keyword>
<sequence length="427" mass="46177">MYTTDPNTTFKYTGFNGINDQAAQHSVPTGEGEVDLTAAINVDIDRYKKLFRRQGFTAVYNGTNIRCLTPFEGGLMFADGAELKHRSSTGVVNTVHSLLAQTDTICMAEVNGDMVVSDGQEIWTVAPDLSYRILGVNPPATEPNVSASSGGSVPQGVYLVAVTMISATGEESGAPFVTEVELTDRGSIQVSNMPNSEGSVKKNVYVGVGDSLFLEATVSGASVTISSLVGGRVLQFQHKTRTPPGTHMVHTKGRLFIADGNVLWYSEPLDYGKCDMRSGFIVFPEPITMLTERLFIATDSNTYWLRGDNPDQLVLLEILKYGTPKTKAAEVEGSYLGDTGGRVEVWQSNRGICIGAEDGSIVNITDKKVAMPKYDNAATIFRRDRGINQVIATGRKSGNIDSGRMRSEFTVTVIKNNGNTDVVDIIE</sequence>
<organism evidence="1 2">
    <name type="scientific">Candidatus Macondimonas diazotrophica</name>
    <dbReference type="NCBI Taxonomy" id="2305248"/>
    <lineage>
        <taxon>Bacteria</taxon>
        <taxon>Pseudomonadati</taxon>
        <taxon>Pseudomonadota</taxon>
        <taxon>Gammaproteobacteria</taxon>
        <taxon>Chromatiales</taxon>
        <taxon>Ectothiorhodospiraceae</taxon>
        <taxon>Candidatus Macondimonas</taxon>
    </lineage>
</organism>
<evidence type="ECO:0008006" key="3">
    <source>
        <dbReference type="Google" id="ProtNLM"/>
    </source>
</evidence>
<evidence type="ECO:0000313" key="2">
    <source>
        <dbReference type="Proteomes" id="UP000297890"/>
    </source>
</evidence>
<dbReference type="Proteomes" id="UP000297890">
    <property type="component" value="Unassembled WGS sequence"/>
</dbReference>
<dbReference type="EMBL" id="SRIO01000037">
    <property type="protein sequence ID" value="TFZ81201.1"/>
    <property type="molecule type" value="Genomic_DNA"/>
</dbReference>
<comment type="caution">
    <text evidence="1">The sequence shown here is derived from an EMBL/GenBank/DDBJ whole genome shotgun (WGS) entry which is preliminary data.</text>
</comment>
<dbReference type="OrthoDB" id="6670057at2"/>
<evidence type="ECO:0000313" key="1">
    <source>
        <dbReference type="EMBL" id="TFZ81201.1"/>
    </source>
</evidence>
<dbReference type="RefSeq" id="WP_135282930.1">
    <property type="nucleotide sequence ID" value="NZ_SRIO01000037.1"/>
</dbReference>
<name>A0A4Z0F753_9GAMM</name>